<dbReference type="EMBL" id="OV651825">
    <property type="protein sequence ID" value="CAH1102876.1"/>
    <property type="molecule type" value="Genomic_DNA"/>
</dbReference>
<dbReference type="PROSITE" id="PS50041">
    <property type="entry name" value="C_TYPE_LECTIN_2"/>
    <property type="match status" value="4"/>
</dbReference>
<organism evidence="4 5">
    <name type="scientific">Psylliodes chrysocephalus</name>
    <dbReference type="NCBI Taxonomy" id="3402493"/>
    <lineage>
        <taxon>Eukaryota</taxon>
        <taxon>Metazoa</taxon>
        <taxon>Ecdysozoa</taxon>
        <taxon>Arthropoda</taxon>
        <taxon>Hexapoda</taxon>
        <taxon>Insecta</taxon>
        <taxon>Pterygota</taxon>
        <taxon>Neoptera</taxon>
        <taxon>Endopterygota</taxon>
        <taxon>Coleoptera</taxon>
        <taxon>Polyphaga</taxon>
        <taxon>Cucujiformia</taxon>
        <taxon>Chrysomeloidea</taxon>
        <taxon>Chrysomelidae</taxon>
        <taxon>Galerucinae</taxon>
        <taxon>Alticini</taxon>
        <taxon>Psylliodes</taxon>
    </lineage>
</organism>
<feature type="signal peptide" evidence="2">
    <location>
        <begin position="1"/>
        <end position="20"/>
    </location>
</feature>
<evidence type="ECO:0000313" key="5">
    <source>
        <dbReference type="Proteomes" id="UP001153636"/>
    </source>
</evidence>
<dbReference type="InterPro" id="IPR050111">
    <property type="entry name" value="C-type_lectin/snaclec_domain"/>
</dbReference>
<keyword evidence="5" id="KW-1185">Reference proteome</keyword>
<feature type="domain" description="C-type lectin" evidence="3">
    <location>
        <begin position="201"/>
        <end position="321"/>
    </location>
</feature>
<proteinExistence type="predicted"/>
<name>A0A9P0G9H7_9CUCU</name>
<protein>
    <recommendedName>
        <fullName evidence="3">C-type lectin domain-containing protein</fullName>
    </recommendedName>
</protein>
<evidence type="ECO:0000313" key="4">
    <source>
        <dbReference type="EMBL" id="CAH1102876.1"/>
    </source>
</evidence>
<evidence type="ECO:0000256" key="1">
    <source>
        <dbReference type="ARBA" id="ARBA00023157"/>
    </source>
</evidence>
<dbReference type="CDD" id="cd00037">
    <property type="entry name" value="CLECT"/>
    <property type="match status" value="4"/>
</dbReference>
<dbReference type="Gene3D" id="3.10.100.10">
    <property type="entry name" value="Mannose-Binding Protein A, subunit A"/>
    <property type="match status" value="4"/>
</dbReference>
<reference evidence="4" key="1">
    <citation type="submission" date="2022-01" db="EMBL/GenBank/DDBJ databases">
        <authorList>
            <person name="King R."/>
        </authorList>
    </citation>
    <scope>NUCLEOTIDE SEQUENCE</scope>
</reference>
<dbReference type="InterPro" id="IPR018378">
    <property type="entry name" value="C-type_lectin_CS"/>
</dbReference>
<dbReference type="Pfam" id="PF00059">
    <property type="entry name" value="Lectin_C"/>
    <property type="match status" value="4"/>
</dbReference>
<feature type="domain" description="C-type lectin" evidence="3">
    <location>
        <begin position="560"/>
        <end position="676"/>
    </location>
</feature>
<dbReference type="Proteomes" id="UP001153636">
    <property type="component" value="Chromosome 13"/>
</dbReference>
<dbReference type="AlphaFoldDB" id="A0A9P0G9H7"/>
<keyword evidence="2" id="KW-0732">Signal</keyword>
<feature type="chain" id="PRO_5040112393" description="C-type lectin domain-containing protein" evidence="2">
    <location>
        <begin position="21"/>
        <end position="700"/>
    </location>
</feature>
<feature type="domain" description="C-type lectin" evidence="3">
    <location>
        <begin position="44"/>
        <end position="164"/>
    </location>
</feature>
<keyword evidence="1" id="KW-1015">Disulfide bond</keyword>
<dbReference type="InterPro" id="IPR016187">
    <property type="entry name" value="CTDL_fold"/>
</dbReference>
<evidence type="ECO:0000256" key="2">
    <source>
        <dbReference type="SAM" id="SignalP"/>
    </source>
</evidence>
<accession>A0A9P0G9H7</accession>
<sequence length="700" mass="82160">MSLELFIIIAFLFFVSKSSSNSIATGWENSFASHDSSPLQLHNYGDKYYYVGYHFKLTFLESMQFCENINMKLVNIRDYNENEAINKIIGRSFSFLSFYWTAGTKLIDNHNWIWLSSKSNMNYTRWALFQPQYKGEQCIAIRNTLGSVYWHDYPCDTRFYTICERYKPRTFSQNEDTATSQGEHISADNKRSLLLVPLTHYGDKYYYFGNNFKATFLQSMQFCKNINMKLLTIRDGNENKAIEKFIINTRNVFRKYWTAGTKIDNYNWIWMSCGANVNYTKWDNYMPTNFYSEQCITVIANNKGLFWQDSHCQFRNFFICERYEHRTFSQIEDMATSRWQNLIKTSSNVSSLYYNEKRYYFFRYVKVNYLEALQFCKIINMELVSVESKEENDKISKYIRDNNVGDNWWTSGSRLLDSKNWVWFTRAKSFSYTNWRRGEPLSWCMRLAHHQVRGLEWISDNCYTKYNVICVSGTGDDTDESGGALTEGGRNLLNQGNNQSLLIPIDVRHGGDNDISRYNSTGIPTPQTTARNLPDGDYFDFEWYKILIRNNPGYISIRSYGGKRYHVETSLMGTQRQAAMYCRYHNMHLIEIINQTENAIIEKILLDTGSIGPFWTAGQRKTGNLMWSISQQPITYTNWNPNINLGGSMIRDCIQVDQGAKWSWENCDEKLFFVCKAQIQNLVTNATNSNEEYSQTIIVR</sequence>
<dbReference type="InterPro" id="IPR001304">
    <property type="entry name" value="C-type_lectin-like"/>
</dbReference>
<dbReference type="SUPFAM" id="SSF56436">
    <property type="entry name" value="C-type lectin-like"/>
    <property type="match status" value="4"/>
</dbReference>
<dbReference type="PANTHER" id="PTHR22803">
    <property type="entry name" value="MANNOSE, PHOSPHOLIPASE, LECTIN RECEPTOR RELATED"/>
    <property type="match status" value="1"/>
</dbReference>
<dbReference type="InterPro" id="IPR016186">
    <property type="entry name" value="C-type_lectin-like/link_sf"/>
</dbReference>
<dbReference type="PROSITE" id="PS00615">
    <property type="entry name" value="C_TYPE_LECTIN_1"/>
    <property type="match status" value="3"/>
</dbReference>
<evidence type="ECO:0000259" key="3">
    <source>
        <dbReference type="PROSITE" id="PS50041"/>
    </source>
</evidence>
<feature type="domain" description="C-type lectin" evidence="3">
    <location>
        <begin position="354"/>
        <end position="471"/>
    </location>
</feature>
<gene>
    <name evidence="4" type="ORF">PSYICH_LOCUS4019</name>
</gene>
<dbReference type="SMART" id="SM00034">
    <property type="entry name" value="CLECT"/>
    <property type="match status" value="4"/>
</dbReference>
<dbReference type="OrthoDB" id="7357196at2759"/>